<keyword evidence="10" id="KW-0132">Cell division</keyword>
<dbReference type="InterPro" id="IPR025857">
    <property type="entry name" value="MacB_PCD"/>
</dbReference>
<accession>A0A244CRY8</accession>
<keyword evidence="3 7" id="KW-0812">Transmembrane</keyword>
<evidence type="ECO:0000256" key="7">
    <source>
        <dbReference type="SAM" id="Phobius"/>
    </source>
</evidence>
<keyword evidence="2" id="KW-1003">Cell membrane</keyword>
<keyword evidence="5 7" id="KW-0472">Membrane</keyword>
<comment type="subcellular location">
    <subcellularLocation>
        <location evidence="1">Cell membrane</location>
        <topology evidence="1">Multi-pass membrane protein</topology>
    </subcellularLocation>
</comment>
<feature type="domain" description="MacB-like periplasmic core" evidence="9">
    <location>
        <begin position="57"/>
        <end position="245"/>
    </location>
</feature>
<dbReference type="Proteomes" id="UP000194841">
    <property type="component" value="Unassembled WGS sequence"/>
</dbReference>
<organism evidence="10 11">
    <name type="scientific">Pseudoalteromonas ulvae</name>
    <dbReference type="NCBI Taxonomy" id="107327"/>
    <lineage>
        <taxon>Bacteria</taxon>
        <taxon>Pseudomonadati</taxon>
        <taxon>Pseudomonadota</taxon>
        <taxon>Gammaproteobacteria</taxon>
        <taxon>Alteromonadales</taxon>
        <taxon>Pseudoalteromonadaceae</taxon>
        <taxon>Pseudoalteromonas</taxon>
    </lineage>
</organism>
<evidence type="ECO:0000256" key="3">
    <source>
        <dbReference type="ARBA" id="ARBA00022692"/>
    </source>
</evidence>
<dbReference type="GO" id="GO:0022857">
    <property type="term" value="F:transmembrane transporter activity"/>
    <property type="evidence" value="ECO:0007669"/>
    <property type="project" value="TreeGrafter"/>
</dbReference>
<feature type="transmembrane region" description="Helical" evidence="7">
    <location>
        <begin position="362"/>
        <end position="384"/>
    </location>
</feature>
<feature type="transmembrane region" description="Helical" evidence="7">
    <location>
        <begin position="275"/>
        <end position="303"/>
    </location>
</feature>
<reference evidence="10 11" key="1">
    <citation type="submission" date="2017-02" db="EMBL/GenBank/DDBJ databases">
        <title>Pseudoalteromonas ulvae TC14 Genome.</title>
        <authorList>
            <person name="Molmeret M."/>
        </authorList>
    </citation>
    <scope>NUCLEOTIDE SEQUENCE [LARGE SCALE GENOMIC DNA]</scope>
    <source>
        <strain evidence="10">TC14</strain>
    </source>
</reference>
<dbReference type="GO" id="GO:0005886">
    <property type="term" value="C:plasma membrane"/>
    <property type="evidence" value="ECO:0007669"/>
    <property type="project" value="UniProtKB-SubCell"/>
</dbReference>
<dbReference type="GO" id="GO:0051301">
    <property type="term" value="P:cell division"/>
    <property type="evidence" value="ECO:0007669"/>
    <property type="project" value="UniProtKB-KW"/>
</dbReference>
<dbReference type="InterPro" id="IPR050250">
    <property type="entry name" value="Macrolide_Exporter_MacB"/>
</dbReference>
<comment type="similarity">
    <text evidence="6">Belongs to the ABC-4 integral membrane protein family.</text>
</comment>
<evidence type="ECO:0000256" key="5">
    <source>
        <dbReference type="ARBA" id="ARBA00023136"/>
    </source>
</evidence>
<keyword evidence="11" id="KW-1185">Reference proteome</keyword>
<proteinExistence type="inferred from homology"/>
<dbReference type="Pfam" id="PF02687">
    <property type="entry name" value="FtsX"/>
    <property type="match status" value="1"/>
</dbReference>
<feature type="domain" description="ABC3 transporter permease C-terminal" evidence="8">
    <location>
        <begin position="282"/>
        <end position="394"/>
    </location>
</feature>
<sequence length="401" mass="43938">MTEIKPIFSSLLRSRAGAVLLIVQIALTLAIVSNAAFMINDRIAYLNQPTGYEEADIFKFNVTTFGKNIDLVQQFELDEAAIRAIPGVVNAVMTNQVPISGSGDSTGFALKPRSEPAPSVRSSYFMGDEHFSDALGVKIIAGRDFNRDDVIMSNNYSKLPTVALVSKQFAEDMFADKSGLGEVIYYGDNPLTVIGILDHMTGPWLSDSKPNNVVVFPFAIGQTIRKFIVRTEPGMRDEVMSKIEDLMLSLESQRVITDLTGLDEKKADYVAQDRLMMNMLVMLSVILIVVTALGIFGLTLFNISKRTKQIGTRRALGAKKSDIINYFLLENGLISCIGLVVGAVFAILLGKQLMTLYSLPQLNTWFVIVTALFILTMSLLAVYAPAKRAANISPSIATRSV</sequence>
<evidence type="ECO:0000256" key="2">
    <source>
        <dbReference type="ARBA" id="ARBA00022475"/>
    </source>
</evidence>
<evidence type="ECO:0000259" key="9">
    <source>
        <dbReference type="Pfam" id="PF12704"/>
    </source>
</evidence>
<dbReference type="AlphaFoldDB" id="A0A244CRY8"/>
<keyword evidence="10" id="KW-0131">Cell cycle</keyword>
<dbReference type="EMBL" id="MWPV01000002">
    <property type="protein sequence ID" value="OUL58377.1"/>
    <property type="molecule type" value="Genomic_DNA"/>
</dbReference>
<dbReference type="RefSeq" id="WP_086744001.1">
    <property type="nucleotide sequence ID" value="NZ_MWPV01000002.1"/>
</dbReference>
<dbReference type="OrthoDB" id="9770036at2"/>
<dbReference type="InterPro" id="IPR003838">
    <property type="entry name" value="ABC3_permease_C"/>
</dbReference>
<protein>
    <submittedName>
        <fullName evidence="10">Cell division protein FtsX</fullName>
    </submittedName>
</protein>
<dbReference type="Pfam" id="PF12704">
    <property type="entry name" value="MacB_PCD"/>
    <property type="match status" value="1"/>
</dbReference>
<comment type="caution">
    <text evidence="10">The sequence shown here is derived from an EMBL/GenBank/DDBJ whole genome shotgun (WGS) entry which is preliminary data.</text>
</comment>
<evidence type="ECO:0000313" key="10">
    <source>
        <dbReference type="EMBL" id="OUL58377.1"/>
    </source>
</evidence>
<evidence type="ECO:0000256" key="6">
    <source>
        <dbReference type="ARBA" id="ARBA00038076"/>
    </source>
</evidence>
<feature type="transmembrane region" description="Helical" evidence="7">
    <location>
        <begin position="324"/>
        <end position="350"/>
    </location>
</feature>
<evidence type="ECO:0000256" key="4">
    <source>
        <dbReference type="ARBA" id="ARBA00022989"/>
    </source>
</evidence>
<evidence type="ECO:0000259" key="8">
    <source>
        <dbReference type="Pfam" id="PF02687"/>
    </source>
</evidence>
<dbReference type="PANTHER" id="PTHR30572:SF4">
    <property type="entry name" value="ABC TRANSPORTER PERMEASE YTRF"/>
    <property type="match status" value="1"/>
</dbReference>
<evidence type="ECO:0000256" key="1">
    <source>
        <dbReference type="ARBA" id="ARBA00004651"/>
    </source>
</evidence>
<dbReference type="PANTHER" id="PTHR30572">
    <property type="entry name" value="MEMBRANE COMPONENT OF TRANSPORTER-RELATED"/>
    <property type="match status" value="1"/>
</dbReference>
<evidence type="ECO:0000313" key="11">
    <source>
        <dbReference type="Proteomes" id="UP000194841"/>
    </source>
</evidence>
<keyword evidence="4 7" id="KW-1133">Transmembrane helix</keyword>
<gene>
    <name evidence="10" type="ORF">B1199_08580</name>
</gene>
<name>A0A244CRY8_PSEDV</name>